<dbReference type="FunFam" id="3.80.10.10:FF:000400">
    <property type="entry name" value="Nuclear pore complex protein NUP107"/>
    <property type="match status" value="1"/>
</dbReference>
<comment type="catalytic activity">
    <reaction evidence="20">
        <text>L-seryl-[protein] + ATP = O-phospho-L-seryl-[protein] + ADP + H(+)</text>
        <dbReference type="Rhea" id="RHEA:17989"/>
        <dbReference type="Rhea" id="RHEA-COMP:9863"/>
        <dbReference type="Rhea" id="RHEA-COMP:11604"/>
        <dbReference type="ChEBI" id="CHEBI:15378"/>
        <dbReference type="ChEBI" id="CHEBI:29999"/>
        <dbReference type="ChEBI" id="CHEBI:30616"/>
        <dbReference type="ChEBI" id="CHEBI:83421"/>
        <dbReference type="ChEBI" id="CHEBI:456216"/>
        <dbReference type="EC" id="2.7.11.1"/>
    </reaction>
</comment>
<evidence type="ECO:0000256" key="6">
    <source>
        <dbReference type="ARBA" id="ARBA00022553"/>
    </source>
</evidence>
<evidence type="ECO:0000259" key="23">
    <source>
        <dbReference type="PROSITE" id="PS50011"/>
    </source>
</evidence>
<dbReference type="InterPro" id="IPR008271">
    <property type="entry name" value="Ser/Thr_kinase_AS"/>
</dbReference>
<keyword evidence="11" id="KW-0677">Repeat</keyword>
<evidence type="ECO:0000256" key="1">
    <source>
        <dbReference type="ARBA" id="ARBA00004251"/>
    </source>
</evidence>
<keyword evidence="17" id="KW-0675">Receptor</keyword>
<dbReference type="InterPro" id="IPR000719">
    <property type="entry name" value="Prot_kinase_dom"/>
</dbReference>
<keyword evidence="10" id="KW-0732">Signal</keyword>
<evidence type="ECO:0000256" key="19">
    <source>
        <dbReference type="ARBA" id="ARBA00047899"/>
    </source>
</evidence>
<dbReference type="Gene3D" id="3.80.10.10">
    <property type="entry name" value="Ribonuclease Inhibitor"/>
    <property type="match status" value="4"/>
</dbReference>
<organism evidence="24 25">
    <name type="scientific">Dioscorea cayennensis subsp. rotundata</name>
    <name type="common">White Guinea yam</name>
    <name type="synonym">Dioscorea rotundata</name>
    <dbReference type="NCBI Taxonomy" id="55577"/>
    <lineage>
        <taxon>Eukaryota</taxon>
        <taxon>Viridiplantae</taxon>
        <taxon>Streptophyta</taxon>
        <taxon>Embryophyta</taxon>
        <taxon>Tracheophyta</taxon>
        <taxon>Spermatophyta</taxon>
        <taxon>Magnoliopsida</taxon>
        <taxon>Liliopsida</taxon>
        <taxon>Dioscoreales</taxon>
        <taxon>Dioscoreaceae</taxon>
        <taxon>Dioscorea</taxon>
    </lineage>
</organism>
<evidence type="ECO:0000256" key="10">
    <source>
        <dbReference type="ARBA" id="ARBA00022729"/>
    </source>
</evidence>
<dbReference type="Proteomes" id="UP001515500">
    <property type="component" value="Chromosome 4"/>
</dbReference>
<keyword evidence="13" id="KW-0418">Kinase</keyword>
<evidence type="ECO:0000256" key="20">
    <source>
        <dbReference type="ARBA" id="ARBA00048679"/>
    </source>
</evidence>
<proteinExistence type="inferred from homology"/>
<dbReference type="Gene3D" id="3.30.200.20">
    <property type="entry name" value="Phosphorylase Kinase, domain 1"/>
    <property type="match status" value="1"/>
</dbReference>
<dbReference type="SUPFAM" id="SSF56112">
    <property type="entry name" value="Protein kinase-like (PK-like)"/>
    <property type="match status" value="1"/>
</dbReference>
<dbReference type="Pfam" id="PF07714">
    <property type="entry name" value="PK_Tyr_Ser-Thr"/>
    <property type="match status" value="1"/>
</dbReference>
<evidence type="ECO:0000256" key="8">
    <source>
        <dbReference type="ARBA" id="ARBA00022679"/>
    </source>
</evidence>
<dbReference type="InterPro" id="IPR017441">
    <property type="entry name" value="Protein_kinase_ATP_BS"/>
</dbReference>
<gene>
    <name evidence="25" type="primary">LOC120258014</name>
</gene>
<evidence type="ECO:0000256" key="21">
    <source>
        <dbReference type="PROSITE-ProRule" id="PRU10141"/>
    </source>
</evidence>
<keyword evidence="18" id="KW-0325">Glycoprotein</keyword>
<dbReference type="FunFam" id="3.80.10.10:FF:000270">
    <property type="entry name" value="Putative LRR receptor-like serine/threonine-protein kinase"/>
    <property type="match status" value="1"/>
</dbReference>
<dbReference type="InterPro" id="IPR011009">
    <property type="entry name" value="Kinase-like_dom_sf"/>
</dbReference>
<dbReference type="SMART" id="SM00365">
    <property type="entry name" value="LRR_SD22"/>
    <property type="match status" value="6"/>
</dbReference>
<feature type="binding site" evidence="21">
    <location>
        <position position="793"/>
    </location>
    <ligand>
        <name>ATP</name>
        <dbReference type="ChEBI" id="CHEBI:30616"/>
    </ligand>
</feature>
<dbReference type="FunFam" id="3.80.10.10:FF:000041">
    <property type="entry name" value="LRR receptor-like serine/threonine-protein kinase ERECTA"/>
    <property type="match status" value="1"/>
</dbReference>
<name>A0AB40B2L0_DIOCR</name>
<dbReference type="PANTHER" id="PTHR48053">
    <property type="entry name" value="LEUCINE RICH REPEAT FAMILY PROTEIN, EXPRESSED"/>
    <property type="match status" value="1"/>
</dbReference>
<feature type="domain" description="Protein kinase" evidence="23">
    <location>
        <begin position="764"/>
        <end position="1049"/>
    </location>
</feature>
<dbReference type="PROSITE" id="PS51450">
    <property type="entry name" value="LRR"/>
    <property type="match status" value="1"/>
</dbReference>
<protein>
    <recommendedName>
        <fullName evidence="3">non-specific serine/threonine protein kinase</fullName>
        <ecNumber evidence="3">2.7.11.1</ecNumber>
    </recommendedName>
</protein>
<keyword evidence="5" id="KW-0723">Serine/threonine-protein kinase</keyword>
<evidence type="ECO:0000256" key="15">
    <source>
        <dbReference type="ARBA" id="ARBA00022989"/>
    </source>
</evidence>
<dbReference type="SMART" id="SM00220">
    <property type="entry name" value="S_TKc"/>
    <property type="match status" value="1"/>
</dbReference>
<keyword evidence="6" id="KW-0597">Phosphoprotein</keyword>
<dbReference type="SMART" id="SM00369">
    <property type="entry name" value="LRR_TYP"/>
    <property type="match status" value="8"/>
</dbReference>
<dbReference type="PROSITE" id="PS00107">
    <property type="entry name" value="PROTEIN_KINASE_ATP"/>
    <property type="match status" value="1"/>
</dbReference>
<feature type="transmembrane region" description="Helical" evidence="22">
    <location>
        <begin position="700"/>
        <end position="723"/>
    </location>
</feature>
<evidence type="ECO:0000256" key="5">
    <source>
        <dbReference type="ARBA" id="ARBA00022527"/>
    </source>
</evidence>
<dbReference type="AlphaFoldDB" id="A0AB40B2L0"/>
<dbReference type="InterPro" id="IPR001611">
    <property type="entry name" value="Leu-rich_rpt"/>
</dbReference>
<keyword evidence="12 21" id="KW-0547">Nucleotide-binding</keyword>
<keyword evidence="16 22" id="KW-0472">Membrane</keyword>
<evidence type="ECO:0000256" key="14">
    <source>
        <dbReference type="ARBA" id="ARBA00022840"/>
    </source>
</evidence>
<evidence type="ECO:0000256" key="2">
    <source>
        <dbReference type="ARBA" id="ARBA00008684"/>
    </source>
</evidence>
<dbReference type="InterPro" id="IPR055414">
    <property type="entry name" value="LRR_R13L4/SHOC2-like"/>
</dbReference>
<dbReference type="GO" id="GO:0004674">
    <property type="term" value="F:protein serine/threonine kinase activity"/>
    <property type="evidence" value="ECO:0007669"/>
    <property type="project" value="UniProtKB-KW"/>
</dbReference>
<dbReference type="PRINTS" id="PR00019">
    <property type="entry name" value="LEURICHRPT"/>
</dbReference>
<dbReference type="SUPFAM" id="SSF52058">
    <property type="entry name" value="L domain-like"/>
    <property type="match status" value="2"/>
</dbReference>
<evidence type="ECO:0000256" key="18">
    <source>
        <dbReference type="ARBA" id="ARBA00023180"/>
    </source>
</evidence>
<dbReference type="Pfam" id="PF08263">
    <property type="entry name" value="LRRNT_2"/>
    <property type="match status" value="1"/>
</dbReference>
<dbReference type="GO" id="GO:0005524">
    <property type="term" value="F:ATP binding"/>
    <property type="evidence" value="ECO:0007669"/>
    <property type="project" value="UniProtKB-UniRule"/>
</dbReference>
<dbReference type="EC" id="2.7.11.1" evidence="3"/>
<dbReference type="InterPro" id="IPR051716">
    <property type="entry name" value="Plant_RL_S/T_kinase"/>
</dbReference>
<dbReference type="Pfam" id="PF00560">
    <property type="entry name" value="LRR_1"/>
    <property type="match status" value="5"/>
</dbReference>
<dbReference type="FunFam" id="3.80.10.10:FF:000393">
    <property type="entry name" value="LRR receptor-like serine/threonine-protein kinase RCH1"/>
    <property type="match status" value="1"/>
</dbReference>
<dbReference type="InterPro" id="IPR003591">
    <property type="entry name" value="Leu-rich_rpt_typical-subtyp"/>
</dbReference>
<evidence type="ECO:0000256" key="3">
    <source>
        <dbReference type="ARBA" id="ARBA00012513"/>
    </source>
</evidence>
<dbReference type="InterPro" id="IPR001245">
    <property type="entry name" value="Ser-Thr/Tyr_kinase_cat_dom"/>
</dbReference>
<dbReference type="FunFam" id="3.80.10.10:FF:000356">
    <property type="entry name" value="LRR receptor-like serine/threonine-protein kinase"/>
    <property type="match status" value="1"/>
</dbReference>
<evidence type="ECO:0000256" key="12">
    <source>
        <dbReference type="ARBA" id="ARBA00022741"/>
    </source>
</evidence>
<dbReference type="PROSITE" id="PS00108">
    <property type="entry name" value="PROTEIN_KINASE_ST"/>
    <property type="match status" value="1"/>
</dbReference>
<evidence type="ECO:0000256" key="13">
    <source>
        <dbReference type="ARBA" id="ARBA00022777"/>
    </source>
</evidence>
<dbReference type="CDD" id="cd14066">
    <property type="entry name" value="STKc_IRAK"/>
    <property type="match status" value="1"/>
</dbReference>
<dbReference type="InterPro" id="IPR032675">
    <property type="entry name" value="LRR_dom_sf"/>
</dbReference>
<accession>A0AB40B2L0</accession>
<keyword evidence="14 21" id="KW-0067">ATP-binding</keyword>
<keyword evidence="9 22" id="KW-0812">Transmembrane</keyword>
<dbReference type="FunFam" id="1.10.510.10:FF:000417">
    <property type="entry name" value="Leucine-rich repeat receptor-like protein kinase"/>
    <property type="match status" value="1"/>
</dbReference>
<sequence length="1086" mass="120233">MQSNQKILLIISILSTFFFSLPSFALNSEGLSLHSWLSTFNSSQFSSWNPQHQNPCNWSYITCSSQNSVAEIRIKSISIPTTFPIQFLSLTSLTTLVLYKCNITGEIPTSILNLTSLVTLDLSFNALTGTIPPQLGTLSRLHFLYLNSNLLHGPVPAQLGNCSQLREIELVDNRLFGRIPLQLGMLSNLLTFRIGGNAGIFGDIPAEISDCRELEFLGLADTSVSGQIPPEFGKLKNLKTLSIYTTNLSGLIPAEISNCSSLENLFLYQNRISGEIPGELGRLRNLKKLLLWRNELFGSMPESLGNCTALQVMDFSLNSLTGEIPSSFSSLAKLQVFLLSYNNISGQIPAFIGNLTSLRQLELDNNRISGEIPRSIGELRQLTQFFAWQNELHGSLPFEIGNCEKLQSMDLSYNFLTGSLPSSLFNIITLNKLMLISNDFSGELSKDIGNCTGLSRLRLGFNQFSGEIPKEIGFLQSLTFLELSENKLTGEIPEEIGRCIELEMVDLHENRIHGVIPNSFESLVHLNVLDLSRNRLSGSVPEALGKLKSLNKLALNGNYITGMIPKSIALCTDLQSLDMSSNRITGPIPDEISNLLGLDILLNLSWNYLLGPLPAGFRNLSKLGSLDLSHNMLTGSLSLLGELDDLISLDVSFNNFSGVLPDTTLFHQLPDSAFYGNQELCKCFHGRNKITASHHPSRKLIFGLVFSIILVTLFATIATLLRIRSRRIIASSKNMNGDEDGLWEWELTPFQKLAFSAGEVVDGLVDSNVIGKGSSGLVYRVETRTGPTIAVKKLRSDHKQGQFSERDFFNAEVKILSSIRHKNIIRLLGCCSKRNNNAKLLIYDYMSNGSLNDLLHHSKVFIDWDSRYKIALGAAQGIAYLHHGCNPPIIHRDIKSNNILISQQLEACIADFGLAKPLNQHSQQARFNSIVAGSFGYIAPEYSYSLRITEKSDVYSYGIVLLEILTGLQPTDERILGGGHIVELVRKEVRKGVNEAVELFEECLRKNQNDMEIQEMLQVLGIALLCVNPSPQDRPEMKDVVAMMKEIRFEFKSSVMEVSESTRIAAGCSSFSQSSESLVSCSSSLI</sequence>
<reference evidence="25" key="1">
    <citation type="submission" date="2025-08" db="UniProtKB">
        <authorList>
            <consortium name="RefSeq"/>
        </authorList>
    </citation>
    <scope>IDENTIFICATION</scope>
</reference>
<keyword evidence="8" id="KW-0808">Transferase</keyword>
<dbReference type="InterPro" id="IPR013210">
    <property type="entry name" value="LRR_N_plant-typ"/>
</dbReference>
<comment type="catalytic activity">
    <reaction evidence="19">
        <text>L-threonyl-[protein] + ATP = O-phospho-L-threonyl-[protein] + ADP + H(+)</text>
        <dbReference type="Rhea" id="RHEA:46608"/>
        <dbReference type="Rhea" id="RHEA-COMP:11060"/>
        <dbReference type="Rhea" id="RHEA-COMP:11605"/>
        <dbReference type="ChEBI" id="CHEBI:15378"/>
        <dbReference type="ChEBI" id="CHEBI:30013"/>
        <dbReference type="ChEBI" id="CHEBI:30616"/>
        <dbReference type="ChEBI" id="CHEBI:61977"/>
        <dbReference type="ChEBI" id="CHEBI:456216"/>
        <dbReference type="EC" id="2.7.11.1"/>
    </reaction>
</comment>
<dbReference type="PROSITE" id="PS50011">
    <property type="entry name" value="PROTEIN_KINASE_DOM"/>
    <property type="match status" value="1"/>
</dbReference>
<evidence type="ECO:0000256" key="16">
    <source>
        <dbReference type="ARBA" id="ARBA00023136"/>
    </source>
</evidence>
<dbReference type="GeneID" id="120258014"/>
<comment type="similarity">
    <text evidence="2">Belongs to the protein kinase superfamily. Ser/Thr protein kinase family.</text>
</comment>
<keyword evidence="15 22" id="KW-1133">Transmembrane helix</keyword>
<comment type="subcellular location">
    <subcellularLocation>
        <location evidence="1">Cell membrane</location>
        <topology evidence="1">Single-pass type I membrane protein</topology>
    </subcellularLocation>
</comment>
<dbReference type="PANTHER" id="PTHR48053:SF165">
    <property type="entry name" value="RECEPTOR-LIKE PROTEIN KINASE 2 ISOFORM X2"/>
    <property type="match status" value="1"/>
</dbReference>
<dbReference type="GO" id="GO:0005886">
    <property type="term" value="C:plasma membrane"/>
    <property type="evidence" value="ECO:0007669"/>
    <property type="project" value="UniProtKB-SubCell"/>
</dbReference>
<dbReference type="Pfam" id="PF23598">
    <property type="entry name" value="LRR_14"/>
    <property type="match status" value="1"/>
</dbReference>
<dbReference type="Gene3D" id="1.10.510.10">
    <property type="entry name" value="Transferase(Phosphotransferase) domain 1"/>
    <property type="match status" value="1"/>
</dbReference>
<evidence type="ECO:0000256" key="11">
    <source>
        <dbReference type="ARBA" id="ARBA00022737"/>
    </source>
</evidence>
<evidence type="ECO:0000313" key="25">
    <source>
        <dbReference type="RefSeq" id="XP_039121284.1"/>
    </source>
</evidence>
<keyword evidence="4" id="KW-1003">Cell membrane</keyword>
<evidence type="ECO:0000256" key="4">
    <source>
        <dbReference type="ARBA" id="ARBA00022475"/>
    </source>
</evidence>
<keyword evidence="7" id="KW-0433">Leucine-rich repeat</keyword>
<evidence type="ECO:0000313" key="24">
    <source>
        <dbReference type="Proteomes" id="UP001515500"/>
    </source>
</evidence>
<dbReference type="RefSeq" id="XP_039121284.1">
    <property type="nucleotide sequence ID" value="XM_039265350.1"/>
</dbReference>
<evidence type="ECO:0000256" key="22">
    <source>
        <dbReference type="SAM" id="Phobius"/>
    </source>
</evidence>
<keyword evidence="24" id="KW-1185">Reference proteome</keyword>
<dbReference type="Pfam" id="PF13855">
    <property type="entry name" value="LRR_8"/>
    <property type="match status" value="1"/>
</dbReference>
<evidence type="ECO:0000256" key="17">
    <source>
        <dbReference type="ARBA" id="ARBA00023170"/>
    </source>
</evidence>
<evidence type="ECO:0000256" key="9">
    <source>
        <dbReference type="ARBA" id="ARBA00022692"/>
    </source>
</evidence>
<evidence type="ECO:0000256" key="7">
    <source>
        <dbReference type="ARBA" id="ARBA00022614"/>
    </source>
</evidence>